<reference evidence="1 2" key="1">
    <citation type="submission" date="2024-03" db="EMBL/GenBank/DDBJ databases">
        <authorList>
            <person name="Gkanogiannis A."/>
            <person name="Becerra Lopez-Lavalle L."/>
        </authorList>
    </citation>
    <scope>NUCLEOTIDE SEQUENCE [LARGE SCALE GENOMIC DNA]</scope>
</reference>
<sequence length="53" mass="5756">PLICTYGSEEINSDSEHSGSYLVSFALPFCDFHSPSSNFLFAKFCSSSGIEIS</sequence>
<evidence type="ECO:0000313" key="2">
    <source>
        <dbReference type="Proteomes" id="UP001642487"/>
    </source>
</evidence>
<proteinExistence type="predicted"/>
<protein>
    <submittedName>
        <fullName evidence="1">Uncharacterized protein</fullName>
    </submittedName>
</protein>
<evidence type="ECO:0000313" key="1">
    <source>
        <dbReference type="EMBL" id="CAK9328272.1"/>
    </source>
</evidence>
<name>A0ABP0Z861_9ROSI</name>
<organism evidence="1 2">
    <name type="scientific">Citrullus colocynthis</name>
    <name type="common">colocynth</name>
    <dbReference type="NCBI Taxonomy" id="252529"/>
    <lineage>
        <taxon>Eukaryota</taxon>
        <taxon>Viridiplantae</taxon>
        <taxon>Streptophyta</taxon>
        <taxon>Embryophyta</taxon>
        <taxon>Tracheophyta</taxon>
        <taxon>Spermatophyta</taxon>
        <taxon>Magnoliopsida</taxon>
        <taxon>eudicotyledons</taxon>
        <taxon>Gunneridae</taxon>
        <taxon>Pentapetalae</taxon>
        <taxon>rosids</taxon>
        <taxon>fabids</taxon>
        <taxon>Cucurbitales</taxon>
        <taxon>Cucurbitaceae</taxon>
        <taxon>Benincaseae</taxon>
        <taxon>Citrullus</taxon>
    </lineage>
</organism>
<dbReference type="EMBL" id="OZ021742">
    <property type="protein sequence ID" value="CAK9328272.1"/>
    <property type="molecule type" value="Genomic_DNA"/>
</dbReference>
<gene>
    <name evidence="1" type="ORF">CITCOLO1_LOCUS20679</name>
</gene>
<keyword evidence="2" id="KW-1185">Reference proteome</keyword>
<feature type="non-terminal residue" evidence="1">
    <location>
        <position position="1"/>
    </location>
</feature>
<accession>A0ABP0Z861</accession>
<dbReference type="Proteomes" id="UP001642487">
    <property type="component" value="Chromosome 8"/>
</dbReference>